<keyword evidence="1 3" id="KW-0597">Phosphoprotein</keyword>
<dbReference type="RefSeq" id="WP_319962714.1">
    <property type="nucleotide sequence ID" value="NZ_JAXARY010000023.1"/>
</dbReference>
<evidence type="ECO:0000256" key="1">
    <source>
        <dbReference type="ARBA" id="ARBA00022553"/>
    </source>
</evidence>
<gene>
    <name evidence="5" type="ORF">QLH52_20020</name>
</gene>
<dbReference type="InterPro" id="IPR011006">
    <property type="entry name" value="CheY-like_superfamily"/>
</dbReference>
<comment type="caution">
    <text evidence="5">The sequence shown here is derived from an EMBL/GenBank/DDBJ whole genome shotgun (WGS) entry which is preliminary data.</text>
</comment>
<evidence type="ECO:0000259" key="4">
    <source>
        <dbReference type="PROSITE" id="PS50110"/>
    </source>
</evidence>
<keyword evidence="6" id="KW-1185">Reference proteome</keyword>
<evidence type="ECO:0000256" key="3">
    <source>
        <dbReference type="PROSITE-ProRule" id="PRU00169"/>
    </source>
</evidence>
<sequence length="312" mass="35735">MKAIVASSDYEISNAISNQLRNVTGVSISVIETTDDFIEALKGDEYDVIISDYSFDGVDIWQLTKLVNSKQLAKHALPIYLLTETCGTEIPPILAKEHHFKVISLNDLTEVLHNAEKFGYSRGQRGQLRASILVIEDDDDALDIVCEALKSDYDIDKAQDGEEGLSLWKKKRHDLILLDYMLPGRKGDEVLLEIMDIDKNQPIIVMTAFDKPEYNKDFILNGASQYLPKPYTLADLRAQCLSLICKSKLIYQDYYYEQRQSKLRSLVYELERELECSDKEKTRRIIETMKMNLPHNISEDEQSKLWDSGVLP</sequence>
<dbReference type="InterPro" id="IPR050595">
    <property type="entry name" value="Bact_response_regulator"/>
</dbReference>
<dbReference type="PROSITE" id="PS50110">
    <property type="entry name" value="RESPONSE_REGULATORY"/>
    <property type="match status" value="1"/>
</dbReference>
<dbReference type="PANTHER" id="PTHR44591">
    <property type="entry name" value="STRESS RESPONSE REGULATOR PROTEIN 1"/>
    <property type="match status" value="1"/>
</dbReference>
<dbReference type="Gene3D" id="3.40.50.2300">
    <property type="match status" value="2"/>
</dbReference>
<dbReference type="SMART" id="SM00448">
    <property type="entry name" value="REC"/>
    <property type="match status" value="1"/>
</dbReference>
<dbReference type="Proteomes" id="UP001284537">
    <property type="component" value="Unassembled WGS sequence"/>
</dbReference>
<dbReference type="CDD" id="cd00156">
    <property type="entry name" value="REC"/>
    <property type="match status" value="1"/>
</dbReference>
<keyword evidence="2" id="KW-0902">Two-component regulatory system</keyword>
<dbReference type="SUPFAM" id="SSF52172">
    <property type="entry name" value="CheY-like"/>
    <property type="match status" value="2"/>
</dbReference>
<dbReference type="EMBL" id="JAXARY010000023">
    <property type="protein sequence ID" value="MDX8129598.1"/>
    <property type="molecule type" value="Genomic_DNA"/>
</dbReference>
<evidence type="ECO:0000313" key="6">
    <source>
        <dbReference type="Proteomes" id="UP001284537"/>
    </source>
</evidence>
<proteinExistence type="predicted"/>
<name>A0ABU4UKL7_9GAMM</name>
<organism evidence="5 6">
    <name type="scientific">Methylomonas defluvii</name>
    <dbReference type="NCBI Taxonomy" id="3045149"/>
    <lineage>
        <taxon>Bacteria</taxon>
        <taxon>Pseudomonadati</taxon>
        <taxon>Pseudomonadota</taxon>
        <taxon>Gammaproteobacteria</taxon>
        <taxon>Methylococcales</taxon>
        <taxon>Methylococcaceae</taxon>
        <taxon>Methylomonas</taxon>
    </lineage>
</organism>
<feature type="domain" description="Response regulatory" evidence="4">
    <location>
        <begin position="131"/>
        <end position="244"/>
    </location>
</feature>
<protein>
    <submittedName>
        <fullName evidence="5">Response regulator</fullName>
    </submittedName>
</protein>
<evidence type="ECO:0000256" key="2">
    <source>
        <dbReference type="ARBA" id="ARBA00023012"/>
    </source>
</evidence>
<accession>A0ABU4UKL7</accession>
<dbReference type="Pfam" id="PF00072">
    <property type="entry name" value="Response_reg"/>
    <property type="match status" value="1"/>
</dbReference>
<evidence type="ECO:0000313" key="5">
    <source>
        <dbReference type="EMBL" id="MDX8129598.1"/>
    </source>
</evidence>
<reference evidence="5 6" key="1">
    <citation type="submission" date="2023-11" db="EMBL/GenBank/DDBJ databases">
        <authorList>
            <person name="Ouyang M.-Y."/>
        </authorList>
    </citation>
    <scope>NUCLEOTIDE SEQUENCE [LARGE SCALE GENOMIC DNA]</scope>
    <source>
        <strain evidence="5 6">OY6</strain>
    </source>
</reference>
<dbReference type="InterPro" id="IPR001789">
    <property type="entry name" value="Sig_transdc_resp-reg_receiver"/>
</dbReference>
<feature type="modified residue" description="4-aspartylphosphate" evidence="3">
    <location>
        <position position="179"/>
    </location>
</feature>
<dbReference type="PANTHER" id="PTHR44591:SF14">
    <property type="entry name" value="PROTEIN PILG"/>
    <property type="match status" value="1"/>
</dbReference>